<evidence type="ECO:0000259" key="8">
    <source>
        <dbReference type="Pfam" id="PF00892"/>
    </source>
</evidence>
<evidence type="ECO:0000256" key="3">
    <source>
        <dbReference type="ARBA" id="ARBA00022692"/>
    </source>
</evidence>
<feature type="transmembrane region" description="Helical" evidence="7">
    <location>
        <begin position="262"/>
        <end position="279"/>
    </location>
</feature>
<dbReference type="RefSeq" id="WP_166195833.1">
    <property type="nucleotide sequence ID" value="NZ_JAAOIV010000005.1"/>
</dbReference>
<evidence type="ECO:0000256" key="7">
    <source>
        <dbReference type="SAM" id="Phobius"/>
    </source>
</evidence>
<feature type="transmembrane region" description="Helical" evidence="7">
    <location>
        <begin position="63"/>
        <end position="84"/>
    </location>
</feature>
<evidence type="ECO:0000313" key="9">
    <source>
        <dbReference type="EMBL" id="NHN55732.1"/>
    </source>
</evidence>
<dbReference type="InterPro" id="IPR000620">
    <property type="entry name" value="EamA_dom"/>
</dbReference>
<dbReference type="InterPro" id="IPR037185">
    <property type="entry name" value="EmrE-like"/>
</dbReference>
<dbReference type="Pfam" id="PF00892">
    <property type="entry name" value="EamA"/>
    <property type="match status" value="2"/>
</dbReference>
<organism evidence="9 10">
    <name type="scientific">Metallococcus carri</name>
    <dbReference type="NCBI Taxonomy" id="1656884"/>
    <lineage>
        <taxon>Bacteria</taxon>
        <taxon>Bacillati</taxon>
        <taxon>Actinomycetota</taxon>
        <taxon>Actinomycetes</taxon>
        <taxon>Micrococcales</taxon>
        <taxon>Dermacoccaceae</taxon>
        <taxon>Metallococcus</taxon>
    </lineage>
</organism>
<keyword evidence="10" id="KW-1185">Reference proteome</keyword>
<dbReference type="AlphaFoldDB" id="A0A967B0B9"/>
<keyword evidence="4 7" id="KW-1133">Transmembrane helix</keyword>
<feature type="compositionally biased region" description="Polar residues" evidence="6">
    <location>
        <begin position="318"/>
        <end position="329"/>
    </location>
</feature>
<keyword evidence="3 7" id="KW-0812">Transmembrane</keyword>
<evidence type="ECO:0000256" key="2">
    <source>
        <dbReference type="ARBA" id="ARBA00007362"/>
    </source>
</evidence>
<evidence type="ECO:0000313" key="10">
    <source>
        <dbReference type="Proteomes" id="UP000744769"/>
    </source>
</evidence>
<accession>A0A967B0B9</accession>
<protein>
    <submittedName>
        <fullName evidence="9">EamA family transporter</fullName>
    </submittedName>
</protein>
<dbReference type="PANTHER" id="PTHR32322">
    <property type="entry name" value="INNER MEMBRANE TRANSPORTER"/>
    <property type="match status" value="1"/>
</dbReference>
<reference evidence="9" key="1">
    <citation type="submission" date="2020-03" db="EMBL/GenBank/DDBJ databases">
        <title>Draft sequencing of Calidifontibacter sp. DB0510.</title>
        <authorList>
            <person name="Kim D.-U."/>
        </authorList>
    </citation>
    <scope>NUCLEOTIDE SEQUENCE</scope>
    <source>
        <strain evidence="9">DB0510</strain>
    </source>
</reference>
<comment type="subcellular location">
    <subcellularLocation>
        <location evidence="1">Membrane</location>
        <topology evidence="1">Multi-pass membrane protein</topology>
    </subcellularLocation>
</comment>
<feature type="transmembrane region" description="Helical" evidence="7">
    <location>
        <begin position="176"/>
        <end position="194"/>
    </location>
</feature>
<evidence type="ECO:0000256" key="4">
    <source>
        <dbReference type="ARBA" id="ARBA00022989"/>
    </source>
</evidence>
<keyword evidence="5 7" id="KW-0472">Membrane</keyword>
<sequence length="341" mass="35133">MEAKVLRDAAITAIAPIAWGSTYYVTRNYLPAGIPLNGAVIRALPAGLLLLAVTRQLPRGSWWWRAALISALTVGGFFVLIYVAGQRLPSSVASVLMATSAVVTLLMARALIGERATRRAYAGAAVGVLGVALLLGATKVHLDALGVGASLLAMLCASLGFVLTKRWQPPVPPVTFAAWQLTFGGLMVAPVALATEGLPPVMPTSAVVAFGYLILIATALAYWAWFHGLRALPAGTVGIVGLLNPLSGALLGVLLAGERLGSWQVVGAVLIVIGVVLGLRTRAGRASRTTPPDASPDAPAVASGATASPGQPVGKVTSCASADTPMVTTRHTDWSTEPARR</sequence>
<evidence type="ECO:0000256" key="6">
    <source>
        <dbReference type="SAM" id="MobiDB-lite"/>
    </source>
</evidence>
<feature type="compositionally biased region" description="Low complexity" evidence="6">
    <location>
        <begin position="291"/>
        <end position="303"/>
    </location>
</feature>
<feature type="transmembrane region" description="Helical" evidence="7">
    <location>
        <begin position="120"/>
        <end position="138"/>
    </location>
</feature>
<feature type="transmembrane region" description="Helical" evidence="7">
    <location>
        <begin position="144"/>
        <end position="164"/>
    </location>
</feature>
<comment type="similarity">
    <text evidence="2">Belongs to the EamA transporter family.</text>
</comment>
<gene>
    <name evidence="9" type="ORF">G9U51_08075</name>
</gene>
<feature type="domain" description="EamA" evidence="8">
    <location>
        <begin position="146"/>
        <end position="277"/>
    </location>
</feature>
<dbReference type="InterPro" id="IPR050638">
    <property type="entry name" value="AA-Vitamin_Transporters"/>
</dbReference>
<feature type="transmembrane region" description="Helical" evidence="7">
    <location>
        <begin position="90"/>
        <end position="108"/>
    </location>
</feature>
<feature type="domain" description="EamA" evidence="8">
    <location>
        <begin position="13"/>
        <end position="135"/>
    </location>
</feature>
<comment type="caution">
    <text evidence="9">The sequence shown here is derived from an EMBL/GenBank/DDBJ whole genome shotgun (WGS) entry which is preliminary data.</text>
</comment>
<dbReference type="GO" id="GO:0016020">
    <property type="term" value="C:membrane"/>
    <property type="evidence" value="ECO:0007669"/>
    <property type="project" value="UniProtKB-SubCell"/>
</dbReference>
<name>A0A967B0B9_9MICO</name>
<dbReference type="Proteomes" id="UP000744769">
    <property type="component" value="Unassembled WGS sequence"/>
</dbReference>
<evidence type="ECO:0000256" key="5">
    <source>
        <dbReference type="ARBA" id="ARBA00023136"/>
    </source>
</evidence>
<evidence type="ECO:0000256" key="1">
    <source>
        <dbReference type="ARBA" id="ARBA00004141"/>
    </source>
</evidence>
<proteinExistence type="inferred from homology"/>
<feature type="compositionally biased region" description="Basic and acidic residues" evidence="6">
    <location>
        <begin position="330"/>
        <end position="341"/>
    </location>
</feature>
<feature type="region of interest" description="Disordered" evidence="6">
    <location>
        <begin position="285"/>
        <end position="341"/>
    </location>
</feature>
<feature type="transmembrane region" description="Helical" evidence="7">
    <location>
        <begin position="237"/>
        <end position="256"/>
    </location>
</feature>
<dbReference type="SUPFAM" id="SSF103481">
    <property type="entry name" value="Multidrug resistance efflux transporter EmrE"/>
    <property type="match status" value="2"/>
</dbReference>
<feature type="transmembrane region" description="Helical" evidence="7">
    <location>
        <begin position="206"/>
        <end position="225"/>
    </location>
</feature>
<dbReference type="PANTHER" id="PTHR32322:SF2">
    <property type="entry name" value="EAMA DOMAIN-CONTAINING PROTEIN"/>
    <property type="match status" value="1"/>
</dbReference>
<dbReference type="Gene3D" id="1.10.3730.20">
    <property type="match status" value="1"/>
</dbReference>
<dbReference type="EMBL" id="JAAOIV010000005">
    <property type="protein sequence ID" value="NHN55732.1"/>
    <property type="molecule type" value="Genomic_DNA"/>
</dbReference>